<evidence type="ECO:0000256" key="10">
    <source>
        <dbReference type="SAM" id="Phobius"/>
    </source>
</evidence>
<organism evidence="11 12">
    <name type="scientific">Candida oxycetoniae</name>
    <dbReference type="NCBI Taxonomy" id="497107"/>
    <lineage>
        <taxon>Eukaryota</taxon>
        <taxon>Fungi</taxon>
        <taxon>Dikarya</taxon>
        <taxon>Ascomycota</taxon>
        <taxon>Saccharomycotina</taxon>
        <taxon>Pichiomycetes</taxon>
        <taxon>Debaryomycetaceae</taxon>
        <taxon>Candida/Lodderomyces clade</taxon>
        <taxon>Candida</taxon>
    </lineage>
</organism>
<evidence type="ECO:0000256" key="9">
    <source>
        <dbReference type="ARBA" id="ARBA00023316"/>
    </source>
</evidence>
<comment type="similarity">
    <text evidence="2">Belongs to the BIG1 family.</text>
</comment>
<dbReference type="AlphaFoldDB" id="A0AAI9T1V4"/>
<evidence type="ECO:0000256" key="8">
    <source>
        <dbReference type="ARBA" id="ARBA00023136"/>
    </source>
</evidence>
<dbReference type="EMBL" id="JAHUZD010000021">
    <property type="protein sequence ID" value="KAI3406781.2"/>
    <property type="molecule type" value="Genomic_DNA"/>
</dbReference>
<evidence type="ECO:0000256" key="5">
    <source>
        <dbReference type="ARBA" id="ARBA00022729"/>
    </source>
</evidence>
<dbReference type="GO" id="GO:0005789">
    <property type="term" value="C:endoplasmic reticulum membrane"/>
    <property type="evidence" value="ECO:0007669"/>
    <property type="project" value="UniProtKB-SubCell"/>
</dbReference>
<dbReference type="PANTHER" id="PTHR28285:SF1">
    <property type="entry name" value="PROTEIN BIG1"/>
    <property type="match status" value="1"/>
</dbReference>
<keyword evidence="5" id="KW-0732">Signal</keyword>
<keyword evidence="9" id="KW-0961">Cell wall biogenesis/degradation</keyword>
<dbReference type="GO" id="GO:0006078">
    <property type="term" value="P:(1-&gt;6)-beta-D-glucan biosynthetic process"/>
    <property type="evidence" value="ECO:0007669"/>
    <property type="project" value="TreeGrafter"/>
</dbReference>
<proteinExistence type="inferred from homology"/>
<dbReference type="GeneID" id="73378003"/>
<reference evidence="11" key="1">
    <citation type="journal article" date="2022" name="DNA Res.">
        <title>Genome analysis of five recently described species of the CUG-Ser clade uncovers Candida theae as a new hybrid lineage with pathogenic potential in the Candida parapsilosis species complex.</title>
        <authorList>
            <person name="Mixao V."/>
            <person name="Del Olmo V."/>
            <person name="Hegedusova E."/>
            <person name="Saus E."/>
            <person name="Pryszcz L."/>
            <person name="Cillingova A."/>
            <person name="Nosek J."/>
            <person name="Gabaldon T."/>
        </authorList>
    </citation>
    <scope>NUCLEOTIDE SEQUENCE</scope>
    <source>
        <strain evidence="11">CBS 10844</strain>
    </source>
</reference>
<evidence type="ECO:0000256" key="2">
    <source>
        <dbReference type="ARBA" id="ARBA00008203"/>
    </source>
</evidence>
<keyword evidence="12" id="KW-1185">Reference proteome</keyword>
<feature type="transmembrane region" description="Helical" evidence="10">
    <location>
        <begin position="278"/>
        <end position="298"/>
    </location>
</feature>
<accession>A0AAI9T1V4</accession>
<keyword evidence="4 10" id="KW-0812">Transmembrane</keyword>
<feature type="transmembrane region" description="Helical" evidence="10">
    <location>
        <begin position="6"/>
        <end position="30"/>
    </location>
</feature>
<gene>
    <name evidence="11" type="ORF">KGF56_000386</name>
</gene>
<comment type="subcellular location">
    <subcellularLocation>
        <location evidence="1">Endoplasmic reticulum membrane</location>
        <topology evidence="1">Single-pass type I membrane protein</topology>
    </subcellularLocation>
</comment>
<keyword evidence="8 10" id="KW-0472">Membrane</keyword>
<dbReference type="PANTHER" id="PTHR28285">
    <property type="entry name" value="PROTEIN BIG1"/>
    <property type="match status" value="1"/>
</dbReference>
<evidence type="ECO:0000256" key="6">
    <source>
        <dbReference type="ARBA" id="ARBA00022824"/>
    </source>
</evidence>
<dbReference type="GO" id="GO:0009272">
    <property type="term" value="P:fungal-type cell wall biogenesis"/>
    <property type="evidence" value="ECO:0007669"/>
    <property type="project" value="TreeGrafter"/>
</dbReference>
<evidence type="ECO:0000313" key="12">
    <source>
        <dbReference type="Proteomes" id="UP001202479"/>
    </source>
</evidence>
<comment type="caution">
    <text evidence="11">The sequence shown here is derived from an EMBL/GenBank/DDBJ whole genome shotgun (WGS) entry which is preliminary data.</text>
</comment>
<dbReference type="InterPro" id="IPR037654">
    <property type="entry name" value="Big1"/>
</dbReference>
<dbReference type="RefSeq" id="XP_049182526.1">
    <property type="nucleotide sequence ID" value="XM_049325219.1"/>
</dbReference>
<keyword evidence="7 10" id="KW-1133">Transmembrane helix</keyword>
<evidence type="ECO:0000256" key="4">
    <source>
        <dbReference type="ARBA" id="ARBA00022692"/>
    </source>
</evidence>
<protein>
    <recommendedName>
        <fullName evidence="3">Protein BIG1</fullName>
    </recommendedName>
</protein>
<evidence type="ECO:0000256" key="7">
    <source>
        <dbReference type="ARBA" id="ARBA00022989"/>
    </source>
</evidence>
<evidence type="ECO:0000256" key="1">
    <source>
        <dbReference type="ARBA" id="ARBA00004115"/>
    </source>
</evidence>
<dbReference type="Proteomes" id="UP001202479">
    <property type="component" value="Unassembled WGS sequence"/>
</dbReference>
<evidence type="ECO:0000313" key="11">
    <source>
        <dbReference type="EMBL" id="KAI3406781.2"/>
    </source>
</evidence>
<dbReference type="GO" id="GO:0071555">
    <property type="term" value="P:cell wall organization"/>
    <property type="evidence" value="ECO:0007669"/>
    <property type="project" value="UniProtKB-KW"/>
</dbReference>
<keyword evidence="6" id="KW-0256">Endoplasmic reticulum</keyword>
<evidence type="ECO:0000256" key="3">
    <source>
        <dbReference type="ARBA" id="ARBA00022089"/>
    </source>
</evidence>
<name>A0AAI9T1V4_9ASCO</name>
<sequence>MELELLYVKLLLIFTCVVPFVVCNLAPVLIASHRLVPDLSLEINDSNLLPHNASSVTNLLKKLVTQCSSDAYLVMDIPGLTFNDLTTGKKENWSFLRKYLYMASTIVGLPRVEDGLDLEFLEKYIIKTCDAETIHVKNGDPPTDYYDVRKRVIRINFNPLDTNTNRDGQLREDDALIRDILRQLPSPHYTIILTSSKPGFLHPTPKSIMKENPERFEIFNDIVNDPKHNGGVEKNDRFRKVEPNWNPVRDSNIRYIRNKKKDEIHLLDYDLWNKNEKLITTVFVMVLSLFSIKVFSIMSSLKQKIINWRSSQSGLLDKKVN</sequence>